<name>A0A2V3URI3_9HYPH</name>
<dbReference type="EMBL" id="QJJK01000002">
    <property type="protein sequence ID" value="PXW63319.1"/>
    <property type="molecule type" value="Genomic_DNA"/>
</dbReference>
<sequence>MAERCFRVGRRRLHVPFACPLSVGFSGPLGADYAQRIGILQAGRPAGAAGVGRRRAQPRAGDAYFKIIFLQEMNIDFILFA</sequence>
<gene>
    <name evidence="1" type="ORF">C7450_102234</name>
</gene>
<comment type="caution">
    <text evidence="1">The sequence shown here is derived from an EMBL/GenBank/DDBJ whole genome shotgun (WGS) entry which is preliminary data.</text>
</comment>
<dbReference type="AlphaFoldDB" id="A0A2V3URI3"/>
<evidence type="ECO:0000313" key="2">
    <source>
        <dbReference type="Proteomes" id="UP000248021"/>
    </source>
</evidence>
<reference evidence="1 2" key="1">
    <citation type="submission" date="2018-05" db="EMBL/GenBank/DDBJ databases">
        <title>Genomic Encyclopedia of Type Strains, Phase IV (KMG-IV): sequencing the most valuable type-strain genomes for metagenomic binning, comparative biology and taxonomic classification.</title>
        <authorList>
            <person name="Goeker M."/>
        </authorList>
    </citation>
    <scope>NUCLEOTIDE SEQUENCE [LARGE SCALE GENOMIC DNA]</scope>
    <source>
        <strain evidence="1 2">DSM 6462</strain>
    </source>
</reference>
<dbReference type="Proteomes" id="UP000248021">
    <property type="component" value="Unassembled WGS sequence"/>
</dbReference>
<protein>
    <submittedName>
        <fullName evidence="1">Uncharacterized protein</fullName>
    </submittedName>
</protein>
<evidence type="ECO:0000313" key="1">
    <source>
        <dbReference type="EMBL" id="PXW63319.1"/>
    </source>
</evidence>
<accession>A0A2V3URI3</accession>
<keyword evidence="2" id="KW-1185">Reference proteome</keyword>
<organism evidence="1 2">
    <name type="scientific">Chelatococcus asaccharovorans</name>
    <dbReference type="NCBI Taxonomy" id="28210"/>
    <lineage>
        <taxon>Bacteria</taxon>
        <taxon>Pseudomonadati</taxon>
        <taxon>Pseudomonadota</taxon>
        <taxon>Alphaproteobacteria</taxon>
        <taxon>Hyphomicrobiales</taxon>
        <taxon>Chelatococcaceae</taxon>
        <taxon>Chelatococcus</taxon>
    </lineage>
</organism>
<proteinExistence type="predicted"/>